<dbReference type="InterPro" id="IPR006860">
    <property type="entry name" value="FecR"/>
</dbReference>
<dbReference type="PIRSF" id="PIRSF018266">
    <property type="entry name" value="FecR"/>
    <property type="match status" value="1"/>
</dbReference>
<dbReference type="Gene3D" id="3.55.50.30">
    <property type="match status" value="1"/>
</dbReference>
<dbReference type="Pfam" id="PF04773">
    <property type="entry name" value="FecR"/>
    <property type="match status" value="1"/>
</dbReference>
<dbReference type="PANTHER" id="PTHR30273">
    <property type="entry name" value="PERIPLASMIC SIGNAL SENSOR AND SIGMA FACTOR ACTIVATOR FECR-RELATED"/>
    <property type="match status" value="1"/>
</dbReference>
<dbReference type="Proteomes" id="UP000620550">
    <property type="component" value="Unassembled WGS sequence"/>
</dbReference>
<evidence type="ECO:0000313" key="4">
    <source>
        <dbReference type="EMBL" id="GHE36726.1"/>
    </source>
</evidence>
<feature type="transmembrane region" description="Helical" evidence="1">
    <location>
        <begin position="86"/>
        <end position="104"/>
    </location>
</feature>
<dbReference type="InterPro" id="IPR012373">
    <property type="entry name" value="Ferrdict_sens_TM"/>
</dbReference>
<evidence type="ECO:0000256" key="1">
    <source>
        <dbReference type="SAM" id="Phobius"/>
    </source>
</evidence>
<evidence type="ECO:0000259" key="2">
    <source>
        <dbReference type="Pfam" id="PF04773"/>
    </source>
</evidence>
<feature type="domain" description="Protein FecR C-terminal" evidence="3">
    <location>
        <begin position="264"/>
        <end position="332"/>
    </location>
</feature>
<sequence length="333" mass="37802">MHCIGVKRVDVISRKLKNLLKQYEEGKATPAERRAVDIWYESFSSKKEDSPIWENPAAREAMRKRIWDNVQPLRKQPSWFRQHRKLFAGLSAAALLTVAFLWHYTVTIPDEPHPQIAHNNDIATSTFTTGSKERKLVTLPDSSRVWLNANSTLSIAAGYGGEFRQVAIDGEAFFDVVPNPQKIFVVKTSHLNIQVLGTAFNVQAYAGATTFRVGVAHGKVAVQDKVGMTLNQLTQGQMLSYNTHDGNNLTRSIAGVGSWRDGRIVLEEASFEELAQAIYNIYGVRLRNERQSGKHYSYNLQIHSNRSLAQTLDIICRMHRTNYRRENDEIILY</sequence>
<accession>A0ABQ3HYG9</accession>
<keyword evidence="5" id="KW-1185">Reference proteome</keyword>
<protein>
    <submittedName>
        <fullName evidence="4">Anti-sigma factor</fullName>
    </submittedName>
</protein>
<proteinExistence type="predicted"/>
<dbReference type="Gene3D" id="2.60.120.1440">
    <property type="match status" value="1"/>
</dbReference>
<evidence type="ECO:0000313" key="5">
    <source>
        <dbReference type="Proteomes" id="UP000620550"/>
    </source>
</evidence>
<reference evidence="5" key="1">
    <citation type="journal article" date="2019" name="Int. J. Syst. Evol. Microbiol.">
        <title>The Global Catalogue of Microorganisms (GCM) 10K type strain sequencing project: providing services to taxonomists for standard genome sequencing and annotation.</title>
        <authorList>
            <consortium name="The Broad Institute Genomics Platform"/>
            <consortium name="The Broad Institute Genome Sequencing Center for Infectious Disease"/>
            <person name="Wu L."/>
            <person name="Ma J."/>
        </authorList>
    </citation>
    <scope>NUCLEOTIDE SEQUENCE [LARGE SCALE GENOMIC DNA]</scope>
    <source>
        <strain evidence="5">CGMCC 1.12966</strain>
    </source>
</reference>
<dbReference type="EMBL" id="BNAF01000007">
    <property type="protein sequence ID" value="GHE36726.1"/>
    <property type="molecule type" value="Genomic_DNA"/>
</dbReference>
<keyword evidence="1" id="KW-1133">Transmembrane helix</keyword>
<name>A0ABQ3HYG9_9SPHI</name>
<feature type="domain" description="FecR protein" evidence="2">
    <location>
        <begin position="126"/>
        <end position="220"/>
    </location>
</feature>
<dbReference type="Pfam" id="PF16344">
    <property type="entry name" value="FecR_C"/>
    <property type="match status" value="1"/>
</dbReference>
<keyword evidence="1" id="KW-0472">Membrane</keyword>
<gene>
    <name evidence="4" type="ORF">GCM10017764_19880</name>
</gene>
<keyword evidence="1" id="KW-0812">Transmembrane</keyword>
<evidence type="ECO:0000259" key="3">
    <source>
        <dbReference type="Pfam" id="PF16344"/>
    </source>
</evidence>
<comment type="caution">
    <text evidence="4">The sequence shown here is derived from an EMBL/GenBank/DDBJ whole genome shotgun (WGS) entry which is preliminary data.</text>
</comment>
<dbReference type="InterPro" id="IPR032508">
    <property type="entry name" value="FecR_C"/>
</dbReference>
<organism evidence="4 5">
    <name type="scientific">Sphingobacterium griseoflavum</name>
    <dbReference type="NCBI Taxonomy" id="1474952"/>
    <lineage>
        <taxon>Bacteria</taxon>
        <taxon>Pseudomonadati</taxon>
        <taxon>Bacteroidota</taxon>
        <taxon>Sphingobacteriia</taxon>
        <taxon>Sphingobacteriales</taxon>
        <taxon>Sphingobacteriaceae</taxon>
        <taxon>Sphingobacterium</taxon>
    </lineage>
</organism>
<dbReference type="PANTHER" id="PTHR30273:SF2">
    <property type="entry name" value="PROTEIN FECR"/>
    <property type="match status" value="1"/>
</dbReference>